<dbReference type="InterPro" id="IPR031157">
    <property type="entry name" value="G_TR_CS"/>
</dbReference>
<comment type="subcellular location">
    <subcellularLocation>
        <location evidence="10">Cytoplasm</location>
    </subcellularLocation>
</comment>
<dbReference type="SUPFAM" id="SSF50447">
    <property type="entry name" value="Translation proteins"/>
    <property type="match status" value="1"/>
</dbReference>
<sequence>MGKEKFDRSKSHVNVGTLGHVDHGKTTLTAAITTVLSKSGGGEARGYDQIDGAPEERERGITISTSHVEYETETRHYAHVDCPGHADYVKNMITGAAQMDGAILVVSAADGPMPQTREHILLSRNVGVPAFVVFLNKTDMVDDEELLELVEMEVRDLLTEYDFPGDDVPVIKGSALKALEGEAEYEEKILELMAAVDEYIPTPERDKEKPFMMPVEDVFSITGRGTVATGRVERGEVKVGDEVEIIGLAEAASKTTVTGVEMFRKLLDYAEAGDNIGALLRGVAREDINRGQVLAKPGTITPHTNFKAEVYVLSKEEGGRHTPFFANYRPQFYFRTTDVTGVIELPEGTEMVMPGDNIEMAVELISPIAIEDGTRFSIREGGRTVGSGVVSSIQK</sequence>
<dbReference type="GO" id="GO:0003924">
    <property type="term" value="F:GTPase activity"/>
    <property type="evidence" value="ECO:0007669"/>
    <property type="project" value="UniProtKB-UniRule"/>
</dbReference>
<name>A0A265N5C7_9BACI</name>
<dbReference type="Proteomes" id="UP000216498">
    <property type="component" value="Unassembled WGS sequence"/>
</dbReference>
<evidence type="ECO:0000256" key="10">
    <source>
        <dbReference type="HAMAP-Rule" id="MF_00118"/>
    </source>
</evidence>
<dbReference type="FunFam" id="2.40.30.10:FF:000001">
    <property type="entry name" value="Elongation factor Tu"/>
    <property type="match status" value="1"/>
</dbReference>
<dbReference type="SUPFAM" id="SSF50465">
    <property type="entry name" value="EF-Tu/eEF-1alpha/eIF2-gamma C-terminal domain"/>
    <property type="match status" value="1"/>
</dbReference>
<dbReference type="EC" id="3.6.5.3" evidence="10"/>
<dbReference type="InterPro" id="IPR004160">
    <property type="entry name" value="Transl_elong_EFTu/EF1A_C"/>
</dbReference>
<dbReference type="PROSITE" id="PS51722">
    <property type="entry name" value="G_TR_2"/>
    <property type="match status" value="1"/>
</dbReference>
<evidence type="ECO:0000256" key="3">
    <source>
        <dbReference type="ARBA" id="ARBA00022741"/>
    </source>
</evidence>
<keyword evidence="10" id="KW-0479">Metal-binding</keyword>
<dbReference type="OrthoDB" id="9804504at2"/>
<dbReference type="PANTHER" id="PTHR43721">
    <property type="entry name" value="ELONGATION FACTOR TU-RELATED"/>
    <property type="match status" value="1"/>
</dbReference>
<dbReference type="NCBIfam" id="NF009372">
    <property type="entry name" value="PRK12735.1"/>
    <property type="match status" value="1"/>
</dbReference>
<comment type="similarity">
    <text evidence="1 10">Belongs to the TRAFAC class translation factor GTPase superfamily. Classic translation factor GTPase family. EF-Tu/EF-1A subfamily.</text>
</comment>
<comment type="subunit">
    <text evidence="10">Monomer.</text>
</comment>
<dbReference type="GO" id="GO:0005829">
    <property type="term" value="C:cytosol"/>
    <property type="evidence" value="ECO:0007669"/>
    <property type="project" value="TreeGrafter"/>
</dbReference>
<feature type="binding site" evidence="10">
    <location>
        <begin position="19"/>
        <end position="26"/>
    </location>
    <ligand>
        <name>GTP</name>
        <dbReference type="ChEBI" id="CHEBI:37565"/>
    </ligand>
</feature>
<dbReference type="CDD" id="cd03697">
    <property type="entry name" value="EFTU_II"/>
    <property type="match status" value="1"/>
</dbReference>
<dbReference type="Gene3D" id="2.40.30.10">
    <property type="entry name" value="Translation factors"/>
    <property type="match status" value="2"/>
</dbReference>
<dbReference type="InterPro" id="IPR041709">
    <property type="entry name" value="EF-Tu_GTP-bd"/>
</dbReference>
<proteinExistence type="inferred from homology"/>
<dbReference type="InterPro" id="IPR009001">
    <property type="entry name" value="Transl_elong_EF1A/Init_IF2_C"/>
</dbReference>
<keyword evidence="13" id="KW-1185">Reference proteome</keyword>
<evidence type="ECO:0000313" key="13">
    <source>
        <dbReference type="Proteomes" id="UP000216498"/>
    </source>
</evidence>
<dbReference type="InterPro" id="IPR004161">
    <property type="entry name" value="EFTu-like_2"/>
</dbReference>
<reference evidence="12 13" key="1">
    <citation type="submission" date="2017-08" db="EMBL/GenBank/DDBJ databases">
        <title>Virgibacillus indicus sp. nov. and Virgibacillus profoundi sp. nov, two moderately halophilic bacteria isolated from marine sediment by using the Microfluidic Streak Plate.</title>
        <authorList>
            <person name="Xu B."/>
            <person name="Hu B."/>
            <person name="Wang J."/>
            <person name="Zhu Y."/>
            <person name="Huang L."/>
            <person name="Du W."/>
            <person name="Huang Y."/>
        </authorList>
    </citation>
    <scope>NUCLEOTIDE SEQUENCE [LARGE SCALE GENOMIC DNA]</scope>
    <source>
        <strain evidence="12 13">IO3-P2-C2</strain>
    </source>
</reference>
<dbReference type="SUPFAM" id="SSF52540">
    <property type="entry name" value="P-loop containing nucleoside triphosphate hydrolases"/>
    <property type="match status" value="1"/>
</dbReference>
<comment type="function">
    <text evidence="10">GTP hydrolase that promotes the GTP-dependent binding of aminoacyl-tRNA to the A-site of ribosomes during protein biosynthesis.</text>
</comment>
<comment type="catalytic activity">
    <reaction evidence="10">
        <text>GTP + H2O = GDP + phosphate + H(+)</text>
        <dbReference type="Rhea" id="RHEA:19669"/>
        <dbReference type="ChEBI" id="CHEBI:15377"/>
        <dbReference type="ChEBI" id="CHEBI:15378"/>
        <dbReference type="ChEBI" id="CHEBI:37565"/>
        <dbReference type="ChEBI" id="CHEBI:43474"/>
        <dbReference type="ChEBI" id="CHEBI:58189"/>
        <dbReference type="EC" id="3.6.5.3"/>
    </reaction>
</comment>
<keyword evidence="4 10" id="KW-0251">Elongation factor</keyword>
<dbReference type="PRINTS" id="PR00315">
    <property type="entry name" value="ELONGATNFCT"/>
</dbReference>
<organism evidence="12 13">
    <name type="scientific">Virgibacillus indicus</name>
    <dbReference type="NCBI Taxonomy" id="2024554"/>
    <lineage>
        <taxon>Bacteria</taxon>
        <taxon>Bacillati</taxon>
        <taxon>Bacillota</taxon>
        <taxon>Bacilli</taxon>
        <taxon>Bacillales</taxon>
        <taxon>Bacillaceae</taxon>
        <taxon>Virgibacillus</taxon>
    </lineage>
</organism>
<keyword evidence="6 10" id="KW-0460">Magnesium</keyword>
<evidence type="ECO:0000256" key="8">
    <source>
        <dbReference type="ARBA" id="ARBA00023134"/>
    </source>
</evidence>
<feature type="domain" description="Tr-type G" evidence="11">
    <location>
        <begin position="10"/>
        <end position="204"/>
    </location>
</feature>
<dbReference type="Pfam" id="PF00009">
    <property type="entry name" value="GTP_EFTU"/>
    <property type="match status" value="1"/>
</dbReference>
<dbReference type="InterPro" id="IPR033720">
    <property type="entry name" value="EFTU_2"/>
</dbReference>
<dbReference type="Pfam" id="PF03143">
    <property type="entry name" value="GTP_EFTU_D3"/>
    <property type="match status" value="1"/>
</dbReference>
<dbReference type="InterPro" id="IPR027417">
    <property type="entry name" value="P-loop_NTPase"/>
</dbReference>
<feature type="binding site" evidence="10">
    <location>
        <begin position="81"/>
        <end position="85"/>
    </location>
    <ligand>
        <name>GTP</name>
        <dbReference type="ChEBI" id="CHEBI:37565"/>
    </ligand>
</feature>
<dbReference type="NCBIfam" id="NF000766">
    <property type="entry name" value="PRK00049.1"/>
    <property type="match status" value="1"/>
</dbReference>
<dbReference type="HAMAP" id="MF_00118_B">
    <property type="entry name" value="EF_Tu_B"/>
    <property type="match status" value="1"/>
</dbReference>
<dbReference type="InterPro" id="IPR050055">
    <property type="entry name" value="EF-Tu_GTPase"/>
</dbReference>
<dbReference type="InterPro" id="IPR009000">
    <property type="entry name" value="Transl_B-barrel_sf"/>
</dbReference>
<dbReference type="CDD" id="cd01884">
    <property type="entry name" value="EF_Tu"/>
    <property type="match status" value="1"/>
</dbReference>
<feature type="binding site" evidence="10">
    <location>
        <begin position="136"/>
        <end position="139"/>
    </location>
    <ligand>
        <name>GTP</name>
        <dbReference type="ChEBI" id="CHEBI:37565"/>
    </ligand>
</feature>
<keyword evidence="7 10" id="KW-0648">Protein biosynthesis</keyword>
<dbReference type="CDD" id="cd03707">
    <property type="entry name" value="EFTU_III"/>
    <property type="match status" value="1"/>
</dbReference>
<accession>A0A265N5C7</accession>
<keyword evidence="3 10" id="KW-0547">Nucleotide-binding</keyword>
<evidence type="ECO:0000256" key="4">
    <source>
        <dbReference type="ARBA" id="ARBA00022768"/>
    </source>
</evidence>
<dbReference type="InterPro" id="IPR005225">
    <property type="entry name" value="Small_GTP-bd"/>
</dbReference>
<gene>
    <name evidence="10 12" type="primary">tuf</name>
    <name evidence="12" type="ORF">CIL03_17650</name>
</gene>
<dbReference type="FunFam" id="3.40.50.300:FF:000003">
    <property type="entry name" value="Elongation factor Tu"/>
    <property type="match status" value="1"/>
</dbReference>
<evidence type="ECO:0000313" key="12">
    <source>
        <dbReference type="EMBL" id="OZU87243.1"/>
    </source>
</evidence>
<evidence type="ECO:0000256" key="9">
    <source>
        <dbReference type="ARBA" id="ARBA00029554"/>
    </source>
</evidence>
<evidence type="ECO:0000256" key="7">
    <source>
        <dbReference type="ARBA" id="ARBA00022917"/>
    </source>
</evidence>
<dbReference type="NCBIfam" id="TIGR00485">
    <property type="entry name" value="EF-Tu"/>
    <property type="match status" value="1"/>
</dbReference>
<keyword evidence="2 10" id="KW-0963">Cytoplasm</keyword>
<evidence type="ECO:0000259" key="11">
    <source>
        <dbReference type="PROSITE" id="PS51722"/>
    </source>
</evidence>
<dbReference type="Gene3D" id="3.40.50.300">
    <property type="entry name" value="P-loop containing nucleotide triphosphate hydrolases"/>
    <property type="match status" value="1"/>
</dbReference>
<protein>
    <recommendedName>
        <fullName evidence="9 10">Elongation factor Tu</fullName>
        <shortName evidence="10">EF-Tu</shortName>
        <ecNumber evidence="10">3.6.5.3</ecNumber>
    </recommendedName>
</protein>
<dbReference type="EMBL" id="NPMS01000012">
    <property type="protein sequence ID" value="OZU87243.1"/>
    <property type="molecule type" value="Genomic_DNA"/>
</dbReference>
<dbReference type="InterPro" id="IPR004541">
    <property type="entry name" value="Transl_elong_EFTu/EF1A_bac/org"/>
</dbReference>
<keyword evidence="5 10" id="KW-0378">Hydrolase</keyword>
<dbReference type="RefSeq" id="WP_094887202.1">
    <property type="nucleotide sequence ID" value="NZ_NPMS01000012.1"/>
</dbReference>
<evidence type="ECO:0000256" key="1">
    <source>
        <dbReference type="ARBA" id="ARBA00007249"/>
    </source>
</evidence>
<evidence type="ECO:0000256" key="6">
    <source>
        <dbReference type="ARBA" id="ARBA00022842"/>
    </source>
</evidence>
<dbReference type="GO" id="GO:0003746">
    <property type="term" value="F:translation elongation factor activity"/>
    <property type="evidence" value="ECO:0007669"/>
    <property type="project" value="UniProtKB-UniRule"/>
</dbReference>
<dbReference type="NCBIfam" id="NF009373">
    <property type="entry name" value="PRK12736.1"/>
    <property type="match status" value="1"/>
</dbReference>
<comment type="caution">
    <text evidence="12">The sequence shown here is derived from an EMBL/GenBank/DDBJ whole genome shotgun (WGS) entry which is preliminary data.</text>
</comment>
<evidence type="ECO:0000256" key="2">
    <source>
        <dbReference type="ARBA" id="ARBA00022490"/>
    </source>
</evidence>
<dbReference type="Pfam" id="PF03144">
    <property type="entry name" value="GTP_EFTU_D2"/>
    <property type="match status" value="1"/>
</dbReference>
<dbReference type="InterPro" id="IPR000795">
    <property type="entry name" value="T_Tr_GTP-bd_dom"/>
</dbReference>
<evidence type="ECO:0000256" key="5">
    <source>
        <dbReference type="ARBA" id="ARBA00022801"/>
    </source>
</evidence>
<dbReference type="GO" id="GO:0000287">
    <property type="term" value="F:magnesium ion binding"/>
    <property type="evidence" value="ECO:0007669"/>
    <property type="project" value="UniProtKB-UniRule"/>
</dbReference>
<dbReference type="NCBIfam" id="TIGR00231">
    <property type="entry name" value="small_GTP"/>
    <property type="match status" value="1"/>
</dbReference>
<dbReference type="AlphaFoldDB" id="A0A265N5C7"/>
<dbReference type="GO" id="GO:0005525">
    <property type="term" value="F:GTP binding"/>
    <property type="evidence" value="ECO:0007669"/>
    <property type="project" value="UniProtKB-UniRule"/>
</dbReference>
<dbReference type="PROSITE" id="PS00301">
    <property type="entry name" value="G_TR_1"/>
    <property type="match status" value="1"/>
</dbReference>
<feature type="binding site" evidence="10">
    <location>
        <position position="26"/>
    </location>
    <ligand>
        <name>Mg(2+)</name>
        <dbReference type="ChEBI" id="CHEBI:18420"/>
    </ligand>
</feature>
<dbReference type="PANTHER" id="PTHR43721:SF22">
    <property type="entry name" value="ELONGATION FACTOR TU, MITOCHONDRIAL"/>
    <property type="match status" value="1"/>
</dbReference>
<keyword evidence="8 10" id="KW-0342">GTP-binding</keyword>